<dbReference type="PROSITE" id="PS50931">
    <property type="entry name" value="HTH_LYSR"/>
    <property type="match status" value="1"/>
</dbReference>
<keyword evidence="4" id="KW-0804">Transcription</keyword>
<dbReference type="Gene3D" id="1.10.10.10">
    <property type="entry name" value="Winged helix-like DNA-binding domain superfamily/Winged helix DNA-binding domain"/>
    <property type="match status" value="1"/>
</dbReference>
<dbReference type="InterPro" id="IPR036390">
    <property type="entry name" value="WH_DNA-bd_sf"/>
</dbReference>
<dbReference type="Pfam" id="PF00126">
    <property type="entry name" value="HTH_1"/>
    <property type="match status" value="1"/>
</dbReference>
<feature type="domain" description="HTH lysR-type" evidence="5">
    <location>
        <begin position="5"/>
        <end position="62"/>
    </location>
</feature>
<dbReference type="AlphaFoldDB" id="A0A934IXA1"/>
<dbReference type="InterPro" id="IPR058163">
    <property type="entry name" value="LysR-type_TF_proteobact-type"/>
</dbReference>
<dbReference type="CDD" id="cd08422">
    <property type="entry name" value="PBP2_CrgA_like"/>
    <property type="match status" value="1"/>
</dbReference>
<evidence type="ECO:0000313" key="7">
    <source>
        <dbReference type="Proteomes" id="UP000602124"/>
    </source>
</evidence>
<dbReference type="RefSeq" id="WP_198875194.1">
    <property type="nucleotide sequence ID" value="NZ_JAEKMH010000001.1"/>
</dbReference>
<dbReference type="Gene3D" id="3.40.190.290">
    <property type="match status" value="1"/>
</dbReference>
<dbReference type="FunFam" id="1.10.10.10:FF:000001">
    <property type="entry name" value="LysR family transcriptional regulator"/>
    <property type="match status" value="1"/>
</dbReference>
<sequence length="304" mass="32794">MDDRINLNDLRLFAKVVEHGGFAAAGRAVGLPKSTLSKRVAVLEERLGARLLQRNARRLATTELGATIAEHAQTMLLSAEVVEAAVAERLAEPNGTVRLTCSTITARYYLAPLWPEFASLYPKVALIVNCSDRMVDLIGKGFDLALRDHVAPLENTDLIAQHLGSEPDYLVASSGWVRANRPIRSPDDIEASDGLYCSSTARAANWPLVNQGGERAVIRLPLRFGSDDPGSVVAMAMAGLGIARLPRCICAPLIGSGDLVRVLPDWTSPGPTTSLLYPHRRGQLPATRATVSFLAERLSGLLDR</sequence>
<evidence type="ECO:0000256" key="4">
    <source>
        <dbReference type="ARBA" id="ARBA00023163"/>
    </source>
</evidence>
<comment type="similarity">
    <text evidence="1">Belongs to the LysR transcriptional regulatory family.</text>
</comment>
<evidence type="ECO:0000256" key="1">
    <source>
        <dbReference type="ARBA" id="ARBA00009437"/>
    </source>
</evidence>
<keyword evidence="2" id="KW-0805">Transcription regulation</keyword>
<evidence type="ECO:0000313" key="6">
    <source>
        <dbReference type="EMBL" id="MBJ3783987.1"/>
    </source>
</evidence>
<dbReference type="PANTHER" id="PTHR30537:SF31">
    <property type="entry name" value="TRANSCRIPTIONAL REGULATOR, LYSR FAMILY"/>
    <property type="match status" value="1"/>
</dbReference>
<evidence type="ECO:0000259" key="5">
    <source>
        <dbReference type="PROSITE" id="PS50931"/>
    </source>
</evidence>
<dbReference type="InterPro" id="IPR000847">
    <property type="entry name" value="LysR_HTH_N"/>
</dbReference>
<dbReference type="PANTHER" id="PTHR30537">
    <property type="entry name" value="HTH-TYPE TRANSCRIPTIONAL REGULATOR"/>
    <property type="match status" value="1"/>
</dbReference>
<organism evidence="6 7">
    <name type="scientific">Devosia sediminis</name>
    <dbReference type="NCBI Taxonomy" id="2798801"/>
    <lineage>
        <taxon>Bacteria</taxon>
        <taxon>Pseudomonadati</taxon>
        <taxon>Pseudomonadota</taxon>
        <taxon>Alphaproteobacteria</taxon>
        <taxon>Hyphomicrobiales</taxon>
        <taxon>Devosiaceae</taxon>
        <taxon>Devosia</taxon>
    </lineage>
</organism>
<keyword evidence="3" id="KW-0238">DNA-binding</keyword>
<dbReference type="Proteomes" id="UP000602124">
    <property type="component" value="Unassembled WGS sequence"/>
</dbReference>
<reference evidence="6" key="1">
    <citation type="submission" date="2020-12" db="EMBL/GenBank/DDBJ databases">
        <title>Devosia sp. MSA67 isolated from Mo River.</title>
        <authorList>
            <person name="Ma F."/>
            <person name="Zi Z."/>
        </authorList>
    </citation>
    <scope>NUCLEOTIDE SEQUENCE</scope>
    <source>
        <strain evidence="6">MSA67</strain>
    </source>
</reference>
<dbReference type="GO" id="GO:0006351">
    <property type="term" value="P:DNA-templated transcription"/>
    <property type="evidence" value="ECO:0007669"/>
    <property type="project" value="TreeGrafter"/>
</dbReference>
<dbReference type="SUPFAM" id="SSF53850">
    <property type="entry name" value="Periplasmic binding protein-like II"/>
    <property type="match status" value="1"/>
</dbReference>
<dbReference type="Pfam" id="PF03466">
    <property type="entry name" value="LysR_substrate"/>
    <property type="match status" value="1"/>
</dbReference>
<evidence type="ECO:0000256" key="2">
    <source>
        <dbReference type="ARBA" id="ARBA00023015"/>
    </source>
</evidence>
<dbReference type="GO" id="GO:0043565">
    <property type="term" value="F:sequence-specific DNA binding"/>
    <property type="evidence" value="ECO:0007669"/>
    <property type="project" value="TreeGrafter"/>
</dbReference>
<proteinExistence type="inferred from homology"/>
<dbReference type="InterPro" id="IPR005119">
    <property type="entry name" value="LysR_subst-bd"/>
</dbReference>
<dbReference type="GO" id="GO:0003700">
    <property type="term" value="F:DNA-binding transcription factor activity"/>
    <property type="evidence" value="ECO:0007669"/>
    <property type="project" value="InterPro"/>
</dbReference>
<evidence type="ECO:0000256" key="3">
    <source>
        <dbReference type="ARBA" id="ARBA00023125"/>
    </source>
</evidence>
<name>A0A934IXA1_9HYPH</name>
<protein>
    <submittedName>
        <fullName evidence="6">LysR family transcriptional regulator</fullName>
    </submittedName>
</protein>
<dbReference type="InterPro" id="IPR036388">
    <property type="entry name" value="WH-like_DNA-bd_sf"/>
</dbReference>
<dbReference type="SUPFAM" id="SSF46785">
    <property type="entry name" value="Winged helix' DNA-binding domain"/>
    <property type="match status" value="1"/>
</dbReference>
<accession>A0A934IXA1</accession>
<gene>
    <name evidence="6" type="ORF">JEQ47_04560</name>
</gene>
<dbReference type="EMBL" id="JAEKMH010000001">
    <property type="protein sequence ID" value="MBJ3783987.1"/>
    <property type="molecule type" value="Genomic_DNA"/>
</dbReference>
<keyword evidence="7" id="KW-1185">Reference proteome</keyword>
<comment type="caution">
    <text evidence="6">The sequence shown here is derived from an EMBL/GenBank/DDBJ whole genome shotgun (WGS) entry which is preliminary data.</text>
</comment>